<dbReference type="InterPro" id="IPR006311">
    <property type="entry name" value="TAT_signal"/>
</dbReference>
<evidence type="ECO:0000259" key="2">
    <source>
        <dbReference type="Pfam" id="PF19051"/>
    </source>
</evidence>
<dbReference type="PANTHER" id="PTHR43818">
    <property type="entry name" value="BCDNA.GH03377"/>
    <property type="match status" value="1"/>
</dbReference>
<evidence type="ECO:0000313" key="4">
    <source>
        <dbReference type="Proteomes" id="UP000316476"/>
    </source>
</evidence>
<dbReference type="AlphaFoldDB" id="A0A5C6G0M5"/>
<dbReference type="InterPro" id="IPR050463">
    <property type="entry name" value="Gfo/Idh/MocA_oxidrdct_glycsds"/>
</dbReference>
<dbReference type="Gene3D" id="3.30.360.10">
    <property type="entry name" value="Dihydrodipicolinate Reductase, domain 2"/>
    <property type="match status" value="1"/>
</dbReference>
<dbReference type="SUPFAM" id="SSF55347">
    <property type="entry name" value="Glyceraldehyde-3-phosphate dehydrogenase-like, C-terminal domain"/>
    <property type="match status" value="1"/>
</dbReference>
<dbReference type="Proteomes" id="UP000316476">
    <property type="component" value="Unassembled WGS sequence"/>
</dbReference>
<feature type="domain" description="Gfo/Idh/MocA-like oxidoreductase N-terminal" evidence="1">
    <location>
        <begin position="46"/>
        <end position="164"/>
    </location>
</feature>
<dbReference type="InterPro" id="IPR036291">
    <property type="entry name" value="NAD(P)-bd_dom_sf"/>
</dbReference>
<feature type="domain" description="Gfo/Idh/MocA-like oxidoreductase bacterial type C-terminal" evidence="2">
    <location>
        <begin position="204"/>
        <end position="454"/>
    </location>
</feature>
<protein>
    <submittedName>
        <fullName evidence="3">Inositol 2-dehydrogenase</fullName>
        <ecNumber evidence="3">1.1.1.18</ecNumber>
    </submittedName>
</protein>
<evidence type="ECO:0000259" key="1">
    <source>
        <dbReference type="Pfam" id="PF01408"/>
    </source>
</evidence>
<dbReference type="RefSeq" id="WP_146413631.1">
    <property type="nucleotide sequence ID" value="NZ_SJPZ01000001.1"/>
</dbReference>
<dbReference type="PANTHER" id="PTHR43818:SF5">
    <property type="entry name" value="OXIDOREDUCTASE FAMILY PROTEIN"/>
    <property type="match status" value="1"/>
</dbReference>
<sequence>MNRKNESYQAHAPSRRQFLKTASAASLAAWPIGSTTAKAASKSERLRFALIGCGGNGTRTSPVGKEFADLVALCDVDESHLQRGNELLCDGKADLYSDYQQILQRDDIDMVQISTPDHWHTKILVEAMLAGKDAYCEKPLTLTIDEGKLIRKVQKETGRVVQVGTQQRSSFDKFNKALAIIADGRLGNLKKVTVRINAGGWSPEIPLADVPSGLDWDRWLGPAPKADYRFLKSPNNKWYTNGHTHFRWWYQYSGGKLTDWGAHHIDIGLLGIAAAGLNDQPVSVSGTAMHDVPFVDGVPQQDDRYNTAREYDLTVKFAGGDVEMNIRHDGDRGILFEGDQGRIFVNRGKLVGKPVEDLAHDPLPDDAIAKIYRGMPMEGNDRPAHWANLIHCINTRQLPIANVHSHMRSLHVCHLAGICCRLGREIRWDPQAERVIGDELADSMLARPYRSGYEIQM</sequence>
<dbReference type="GO" id="GO:0050112">
    <property type="term" value="F:inositol 2-dehydrogenase (NAD+) activity"/>
    <property type="evidence" value="ECO:0007669"/>
    <property type="project" value="UniProtKB-EC"/>
</dbReference>
<comment type="caution">
    <text evidence="3">The sequence shown here is derived from an EMBL/GenBank/DDBJ whole genome shotgun (WGS) entry which is preliminary data.</text>
</comment>
<organism evidence="3 4">
    <name type="scientific">Crateriforma conspicua</name>
    <dbReference type="NCBI Taxonomy" id="2527996"/>
    <lineage>
        <taxon>Bacteria</taxon>
        <taxon>Pseudomonadati</taxon>
        <taxon>Planctomycetota</taxon>
        <taxon>Planctomycetia</taxon>
        <taxon>Planctomycetales</taxon>
        <taxon>Planctomycetaceae</taxon>
        <taxon>Crateriforma</taxon>
    </lineage>
</organism>
<dbReference type="InterPro" id="IPR043906">
    <property type="entry name" value="Gfo/Idh/MocA_OxRdtase_bact_C"/>
</dbReference>
<name>A0A5C6G0M5_9PLAN</name>
<dbReference type="SUPFAM" id="SSF51735">
    <property type="entry name" value="NAD(P)-binding Rossmann-fold domains"/>
    <property type="match status" value="1"/>
</dbReference>
<dbReference type="GO" id="GO:0000166">
    <property type="term" value="F:nucleotide binding"/>
    <property type="evidence" value="ECO:0007669"/>
    <property type="project" value="InterPro"/>
</dbReference>
<dbReference type="EMBL" id="SJPZ01000001">
    <property type="protein sequence ID" value="TWU67168.1"/>
    <property type="molecule type" value="Genomic_DNA"/>
</dbReference>
<dbReference type="PROSITE" id="PS51318">
    <property type="entry name" value="TAT"/>
    <property type="match status" value="1"/>
</dbReference>
<dbReference type="Pfam" id="PF01408">
    <property type="entry name" value="GFO_IDH_MocA"/>
    <property type="match status" value="1"/>
</dbReference>
<dbReference type="Gene3D" id="3.40.50.720">
    <property type="entry name" value="NAD(P)-binding Rossmann-like Domain"/>
    <property type="match status" value="1"/>
</dbReference>
<dbReference type="EC" id="1.1.1.18" evidence="3"/>
<evidence type="ECO:0000313" key="3">
    <source>
        <dbReference type="EMBL" id="TWU67168.1"/>
    </source>
</evidence>
<keyword evidence="3" id="KW-0560">Oxidoreductase</keyword>
<reference evidence="3 4" key="1">
    <citation type="submission" date="2019-02" db="EMBL/GenBank/DDBJ databases">
        <title>Deep-cultivation of Planctomycetes and their phenomic and genomic characterization uncovers novel biology.</title>
        <authorList>
            <person name="Wiegand S."/>
            <person name="Jogler M."/>
            <person name="Boedeker C."/>
            <person name="Pinto D."/>
            <person name="Vollmers J."/>
            <person name="Rivas-Marin E."/>
            <person name="Kohn T."/>
            <person name="Peeters S.H."/>
            <person name="Heuer A."/>
            <person name="Rast P."/>
            <person name="Oberbeckmann S."/>
            <person name="Bunk B."/>
            <person name="Jeske O."/>
            <person name="Meyerdierks A."/>
            <person name="Storesund J.E."/>
            <person name="Kallscheuer N."/>
            <person name="Luecker S."/>
            <person name="Lage O.M."/>
            <person name="Pohl T."/>
            <person name="Merkel B.J."/>
            <person name="Hornburger P."/>
            <person name="Mueller R.-W."/>
            <person name="Bruemmer F."/>
            <person name="Labrenz M."/>
            <person name="Spormann A.M."/>
            <person name="Op Den Camp H."/>
            <person name="Overmann J."/>
            <person name="Amann R."/>
            <person name="Jetten M.S.M."/>
            <person name="Mascher T."/>
            <person name="Medema M.H."/>
            <person name="Devos D.P."/>
            <person name="Kaster A.-K."/>
            <person name="Ovreas L."/>
            <person name="Rohde M."/>
            <person name="Galperin M.Y."/>
            <person name="Jogler C."/>
        </authorList>
    </citation>
    <scope>NUCLEOTIDE SEQUENCE [LARGE SCALE GENOMIC DNA]</scope>
    <source>
        <strain evidence="3 4">V7</strain>
    </source>
</reference>
<proteinExistence type="predicted"/>
<dbReference type="InterPro" id="IPR000683">
    <property type="entry name" value="Gfo/Idh/MocA-like_OxRdtase_N"/>
</dbReference>
<gene>
    <name evidence="3" type="primary">iolG_13</name>
    <name evidence="3" type="ORF">V7x_27410</name>
</gene>
<dbReference type="Pfam" id="PF19051">
    <property type="entry name" value="GFO_IDH_MocA_C2"/>
    <property type="match status" value="1"/>
</dbReference>
<accession>A0A5C6G0M5</accession>
<dbReference type="OrthoDB" id="9788246at2"/>